<evidence type="ECO:0000313" key="1">
    <source>
        <dbReference type="EMBL" id="KKR41137.1"/>
    </source>
</evidence>
<accession>A0A0G0TTC9</accession>
<sequence>MQSNLSKKAREEIAFFLAYEQKIKMRRSRLLNLLRAVRILIEEGRLVSLEPVNNLWPLLHRAENPLDRKETIDHTVALNCFADLFREGVIANSHKISDLRTMLIDELREIELKSLLERRVEEDAPGID</sequence>
<comment type="caution">
    <text evidence="1">The sequence shown here is derived from an EMBL/GenBank/DDBJ whole genome shotgun (WGS) entry which is preliminary data.</text>
</comment>
<protein>
    <submittedName>
        <fullName evidence="1">Uncharacterized protein</fullName>
    </submittedName>
</protein>
<dbReference type="EMBL" id="LBXZ01000001">
    <property type="protein sequence ID" value="KKR41137.1"/>
    <property type="molecule type" value="Genomic_DNA"/>
</dbReference>
<dbReference type="AlphaFoldDB" id="A0A0G0TTC9"/>
<evidence type="ECO:0000313" key="2">
    <source>
        <dbReference type="Proteomes" id="UP000034072"/>
    </source>
</evidence>
<organism evidence="1 2">
    <name type="scientific">Candidatus Yanofskybacteria bacterium GW2011_GWE2_40_11</name>
    <dbReference type="NCBI Taxonomy" id="1619033"/>
    <lineage>
        <taxon>Bacteria</taxon>
        <taxon>Candidatus Yanofskyibacteriota</taxon>
    </lineage>
</organism>
<proteinExistence type="predicted"/>
<reference evidence="1 2" key="1">
    <citation type="journal article" date="2015" name="Nature">
        <title>rRNA introns, odd ribosomes, and small enigmatic genomes across a large radiation of phyla.</title>
        <authorList>
            <person name="Brown C.T."/>
            <person name="Hug L.A."/>
            <person name="Thomas B.C."/>
            <person name="Sharon I."/>
            <person name="Castelle C.J."/>
            <person name="Singh A."/>
            <person name="Wilkins M.J."/>
            <person name="Williams K.H."/>
            <person name="Banfield J.F."/>
        </authorList>
    </citation>
    <scope>NUCLEOTIDE SEQUENCE [LARGE SCALE GENOMIC DNA]</scope>
</reference>
<gene>
    <name evidence="1" type="ORF">UT75_C0001G0041</name>
</gene>
<name>A0A0G0TTC9_9BACT</name>
<dbReference type="Proteomes" id="UP000034072">
    <property type="component" value="Unassembled WGS sequence"/>
</dbReference>